<gene>
    <name evidence="1" type="ORF">I4F81_001298</name>
</gene>
<name>A0ACC3BLJ4_PYRYE</name>
<accession>A0ACC3BLJ4</accession>
<reference evidence="1" key="1">
    <citation type="submission" date="2019-11" db="EMBL/GenBank/DDBJ databases">
        <title>Nori genome reveals adaptations in red seaweeds to the harsh intertidal environment.</title>
        <authorList>
            <person name="Wang D."/>
            <person name="Mao Y."/>
        </authorList>
    </citation>
    <scope>NUCLEOTIDE SEQUENCE</scope>
    <source>
        <tissue evidence="1">Gametophyte</tissue>
    </source>
</reference>
<dbReference type="EMBL" id="CM020618">
    <property type="protein sequence ID" value="KAK1858697.1"/>
    <property type="molecule type" value="Genomic_DNA"/>
</dbReference>
<protein>
    <submittedName>
        <fullName evidence="1">Uncharacterized protein</fullName>
    </submittedName>
</protein>
<keyword evidence="2" id="KW-1185">Reference proteome</keyword>
<evidence type="ECO:0000313" key="2">
    <source>
        <dbReference type="Proteomes" id="UP000798662"/>
    </source>
</evidence>
<dbReference type="Proteomes" id="UP000798662">
    <property type="component" value="Chromosome 1"/>
</dbReference>
<evidence type="ECO:0000313" key="1">
    <source>
        <dbReference type="EMBL" id="KAK1858697.1"/>
    </source>
</evidence>
<sequence>MTRAGGRATVGAPPTRGGVDPPAAVAAVCTAAMPGLVAALRGNLPTQRSAFAAAYADYMDDHGGVAGGRAGGGGRPAPSQMLYVLRSAGLLWVAKSGAIGWLTSIHGDDLGLGQHDPPVFIYDALSEQLPLRIPPGGRVTLSVTCAPAELGVSKLCLVLSFSSFQLRRLLTARCVPADATLRRVLAPSAPYVAAARGGAQEHPIPLPLDNPAAVDRGRRPRLATGRHPWPRPRLGYHPLQPAAAVEPALAGGHRSLRSRNYGAYQHALLHAEEAAVNAGAHTASGVTLRHLPGQDLFQIVVPGVAALHPGILMGDHIVVALCGAANTPENHHRLSPQGATHFQGIVHDLYFQTEVVAVRFSAAFHSGWAAGMTFHMRCVPNRNQLVRLHDAIDRVAESPALLRLLFPKGPVPPAAAAAADGRQVDIRWSDGINAEQRQAVRQVVLGTDVTAPYLLQGPPGTGKLRRLKPAIKILCCTASNTAADLLGRRLIDRLPADDLLRLYAPSHRLGAAARELDPVTCYDKDSQSYAMPDDVADVAVVICTLVTAARLVDKPLPRGHFAYILVDEAAQAKEAETVVPLALLDPTRGRLVLCGDPCQLGPVVTSNVARGAGLEVSLMERLMRDCPRYDLGQRGGGDDGGGRGGGARGGRGADPPRGAAPPAAARAALTRLVANFRSHGALLRVPSVLFYGGELVERADGASTRLLEGVPPFAGAFPFVFHAVEGVHEREGGSPSWFNADEAATVVTHVRALLAAPLQPREVVVLSPYRAQMAKVSAALDAAGVVGVRVASTEEFQGGETTAVVITTVRSSCRGGGEDEEDGGEGVPGGGARRRGGGRQMQLGFLSSPKRFNVAMTRAKAGLVVVGSPHLAADDRYAALIAHAQAGGGYRGAPLPRRYQAGVDKAAARLRGDPSQAAGCGDEPENQGGGDAVNRAEAAAAASASAAAAAAAAATAAAAAAAAGGARRGGSATCRGGGGRHAATRAAVAGSTANAFAVLAEDGGA</sequence>
<comment type="caution">
    <text evidence="1">The sequence shown here is derived from an EMBL/GenBank/DDBJ whole genome shotgun (WGS) entry which is preliminary data.</text>
</comment>
<proteinExistence type="predicted"/>
<organism evidence="1 2">
    <name type="scientific">Pyropia yezoensis</name>
    <name type="common">Susabi-nori</name>
    <name type="synonym">Porphyra yezoensis</name>
    <dbReference type="NCBI Taxonomy" id="2788"/>
    <lineage>
        <taxon>Eukaryota</taxon>
        <taxon>Rhodophyta</taxon>
        <taxon>Bangiophyceae</taxon>
        <taxon>Bangiales</taxon>
        <taxon>Bangiaceae</taxon>
        <taxon>Pyropia</taxon>
    </lineage>
</organism>